<keyword evidence="5" id="KW-0540">Nuclease</keyword>
<dbReference type="GO" id="GO:0004519">
    <property type="term" value="F:endonuclease activity"/>
    <property type="evidence" value="ECO:0007669"/>
    <property type="project" value="UniProtKB-KW"/>
</dbReference>
<dbReference type="GO" id="GO:0003677">
    <property type="term" value="F:DNA binding"/>
    <property type="evidence" value="ECO:0007669"/>
    <property type="project" value="UniProtKB-KW"/>
</dbReference>
<dbReference type="Gene3D" id="3.90.220.20">
    <property type="entry name" value="DNA methylase specificity domains"/>
    <property type="match status" value="1"/>
</dbReference>
<dbReference type="Proteomes" id="UP000762703">
    <property type="component" value="Unassembled WGS sequence"/>
</dbReference>
<reference evidence="5" key="1">
    <citation type="submission" date="2019-04" db="EMBL/GenBank/DDBJ databases">
        <title>Evolution of Biomass-Degrading Anaerobic Consortia Revealed by Metagenomics.</title>
        <authorList>
            <person name="Peng X."/>
        </authorList>
    </citation>
    <scope>NUCLEOTIDE SEQUENCE</scope>
    <source>
        <strain evidence="5">SIG12</strain>
    </source>
</reference>
<dbReference type="AlphaFoldDB" id="A0A8T3VBK2"/>
<gene>
    <name evidence="5" type="ORF">E7Z73_06515</name>
</gene>
<dbReference type="InterPro" id="IPR000055">
    <property type="entry name" value="Restrct_endonuc_typeI_TRD"/>
</dbReference>
<dbReference type="InterPro" id="IPR052021">
    <property type="entry name" value="Type-I_RS_S_subunit"/>
</dbReference>
<organism evidence="5 6">
    <name type="scientific">Methanobrevibacter millerae</name>
    <dbReference type="NCBI Taxonomy" id="230361"/>
    <lineage>
        <taxon>Archaea</taxon>
        <taxon>Methanobacteriati</taxon>
        <taxon>Methanobacteriota</taxon>
        <taxon>Methanomada group</taxon>
        <taxon>Methanobacteria</taxon>
        <taxon>Methanobacteriales</taxon>
        <taxon>Methanobacteriaceae</taxon>
        <taxon>Methanobrevibacter</taxon>
    </lineage>
</organism>
<protein>
    <submittedName>
        <fullName evidence="5">Restriction endonuclease subunit S</fullName>
    </submittedName>
</protein>
<dbReference type="Pfam" id="PF01420">
    <property type="entry name" value="Methylase_S"/>
    <property type="match status" value="1"/>
</dbReference>
<evidence type="ECO:0000259" key="4">
    <source>
        <dbReference type="Pfam" id="PF01420"/>
    </source>
</evidence>
<dbReference type="InterPro" id="IPR044946">
    <property type="entry name" value="Restrct_endonuc_typeI_TRD_sf"/>
</dbReference>
<evidence type="ECO:0000313" key="6">
    <source>
        <dbReference type="Proteomes" id="UP000762703"/>
    </source>
</evidence>
<dbReference type="EMBL" id="SUTE01000048">
    <property type="protein sequence ID" value="MBE6505378.1"/>
    <property type="molecule type" value="Genomic_DNA"/>
</dbReference>
<sequence>MYLTPFSFKCFTYLGFKKINEVNEIKTKKLSEIAEIYTGVRLNRLKEKNTGLKKVIRKISSENILEYEYSIESVPNSINEKFLSQKNDIIISLLDPGSACKLEKEGLIIPMQFAIIRLDENYDADFIINLLKSDLFKKELNKLVEGSGLKIIKSTYLKEVKLPLPDFEKQVKTGELLKLIEKRIILNSKKIELEKQLKQAILNKTIGGK</sequence>
<keyword evidence="5" id="KW-0378">Hydrolase</keyword>
<dbReference type="PANTHER" id="PTHR30408">
    <property type="entry name" value="TYPE-1 RESTRICTION ENZYME ECOKI SPECIFICITY PROTEIN"/>
    <property type="match status" value="1"/>
</dbReference>
<evidence type="ECO:0000256" key="2">
    <source>
        <dbReference type="ARBA" id="ARBA00022747"/>
    </source>
</evidence>
<dbReference type="PANTHER" id="PTHR30408:SF12">
    <property type="entry name" value="TYPE I RESTRICTION ENZYME MJAVIII SPECIFICITY SUBUNIT"/>
    <property type="match status" value="1"/>
</dbReference>
<evidence type="ECO:0000256" key="3">
    <source>
        <dbReference type="ARBA" id="ARBA00023125"/>
    </source>
</evidence>
<dbReference type="GO" id="GO:0009307">
    <property type="term" value="P:DNA restriction-modification system"/>
    <property type="evidence" value="ECO:0007669"/>
    <property type="project" value="UniProtKB-KW"/>
</dbReference>
<evidence type="ECO:0000313" key="5">
    <source>
        <dbReference type="EMBL" id="MBE6505378.1"/>
    </source>
</evidence>
<keyword evidence="3" id="KW-0238">DNA-binding</keyword>
<keyword evidence="5" id="KW-0255">Endonuclease</keyword>
<comment type="caution">
    <text evidence="5">The sequence shown here is derived from an EMBL/GenBank/DDBJ whole genome shotgun (WGS) entry which is preliminary data.</text>
</comment>
<keyword evidence="2" id="KW-0680">Restriction system</keyword>
<name>A0A8T3VBK2_9EURY</name>
<dbReference type="CDD" id="cd16961">
    <property type="entry name" value="RMtype1_S_TRD-CR_like"/>
    <property type="match status" value="1"/>
</dbReference>
<evidence type="ECO:0000256" key="1">
    <source>
        <dbReference type="ARBA" id="ARBA00010923"/>
    </source>
</evidence>
<proteinExistence type="inferred from homology"/>
<accession>A0A8T3VBK2</accession>
<dbReference type="SUPFAM" id="SSF116734">
    <property type="entry name" value="DNA methylase specificity domain"/>
    <property type="match status" value="1"/>
</dbReference>
<comment type="similarity">
    <text evidence="1">Belongs to the type-I restriction system S methylase family.</text>
</comment>
<feature type="domain" description="Type I restriction modification DNA specificity" evidence="4">
    <location>
        <begin position="24"/>
        <end position="192"/>
    </location>
</feature>